<feature type="domain" description="Beta-mannosidase-like galactose-binding" evidence="4">
    <location>
        <begin position="1024"/>
        <end position="1103"/>
    </location>
</feature>
<comment type="caution">
    <text evidence="5">The sequence shown here is derived from an EMBL/GenBank/DDBJ whole genome shotgun (WGS) entry which is preliminary data.</text>
</comment>
<gene>
    <name evidence="5" type="ORF">IEN85_06370</name>
</gene>
<dbReference type="Pfam" id="PF22666">
    <property type="entry name" value="Glyco_hydro_2_N2"/>
    <property type="match status" value="1"/>
</dbReference>
<accession>A0A927F7F4</accession>
<reference evidence="5" key="1">
    <citation type="submission" date="2020-09" db="EMBL/GenBank/DDBJ databases">
        <title>Pelagicoccus enzymogenes sp. nov. with an EPS production, isolated from marine sediment.</title>
        <authorList>
            <person name="Feng X."/>
        </authorList>
    </citation>
    <scope>NUCLEOTIDE SEQUENCE</scope>
    <source>
        <strain evidence="5">NFK12</strain>
    </source>
</reference>
<dbReference type="PANTHER" id="PTHR43817">
    <property type="entry name" value="GLYCOSYL HYDROLASE"/>
    <property type="match status" value="1"/>
</dbReference>
<dbReference type="SUPFAM" id="SSF75005">
    <property type="entry name" value="Arabinanase/levansucrase/invertase"/>
    <property type="match status" value="2"/>
</dbReference>
<proteinExistence type="predicted"/>
<dbReference type="InterPro" id="IPR023296">
    <property type="entry name" value="Glyco_hydro_beta-prop_sf"/>
</dbReference>
<keyword evidence="1" id="KW-0732">Signal</keyword>
<name>A0A927F7F4_9BACT</name>
<dbReference type="GO" id="GO:0003677">
    <property type="term" value="F:DNA binding"/>
    <property type="evidence" value="ECO:0007669"/>
    <property type="project" value="UniProtKB-KW"/>
</dbReference>
<dbReference type="Proteomes" id="UP000622317">
    <property type="component" value="Unassembled WGS sequence"/>
</dbReference>
<evidence type="ECO:0000313" key="6">
    <source>
        <dbReference type="Proteomes" id="UP000622317"/>
    </source>
</evidence>
<keyword evidence="5" id="KW-0238">DNA-binding</keyword>
<keyword evidence="2" id="KW-0378">Hydrolase</keyword>
<dbReference type="Gene3D" id="2.60.120.260">
    <property type="entry name" value="Galactose-binding domain-like"/>
    <property type="match status" value="1"/>
</dbReference>
<evidence type="ECO:0000313" key="5">
    <source>
        <dbReference type="EMBL" id="MBD5779111.1"/>
    </source>
</evidence>
<evidence type="ECO:0000256" key="1">
    <source>
        <dbReference type="ARBA" id="ARBA00022729"/>
    </source>
</evidence>
<evidence type="ECO:0000259" key="4">
    <source>
        <dbReference type="Pfam" id="PF22666"/>
    </source>
</evidence>
<organism evidence="5 6">
    <name type="scientific">Pelagicoccus enzymogenes</name>
    <dbReference type="NCBI Taxonomy" id="2773457"/>
    <lineage>
        <taxon>Bacteria</taxon>
        <taxon>Pseudomonadati</taxon>
        <taxon>Verrucomicrobiota</taxon>
        <taxon>Opitutia</taxon>
        <taxon>Puniceicoccales</taxon>
        <taxon>Pelagicoccaceae</taxon>
        <taxon>Pelagicoccus</taxon>
    </lineage>
</organism>
<keyword evidence="6" id="KW-1185">Reference proteome</keyword>
<feature type="compositionally biased region" description="Basic and acidic residues" evidence="3">
    <location>
        <begin position="1488"/>
        <end position="1502"/>
    </location>
</feature>
<dbReference type="InterPro" id="IPR008979">
    <property type="entry name" value="Galactose-bd-like_sf"/>
</dbReference>
<dbReference type="InterPro" id="IPR054593">
    <property type="entry name" value="Beta-mannosidase-like_N2"/>
</dbReference>
<evidence type="ECO:0000256" key="2">
    <source>
        <dbReference type="ARBA" id="ARBA00022801"/>
    </source>
</evidence>
<dbReference type="EMBL" id="JACYFG010000007">
    <property type="protein sequence ID" value="MBD5779111.1"/>
    <property type="molecule type" value="Genomic_DNA"/>
</dbReference>
<protein>
    <submittedName>
        <fullName evidence="5">DNA-binding protein</fullName>
    </submittedName>
</protein>
<evidence type="ECO:0000256" key="3">
    <source>
        <dbReference type="SAM" id="MobiDB-lite"/>
    </source>
</evidence>
<dbReference type="Pfam" id="PF17132">
    <property type="entry name" value="Glyco_hydro_106"/>
    <property type="match status" value="2"/>
</dbReference>
<dbReference type="GO" id="GO:0004553">
    <property type="term" value="F:hydrolase activity, hydrolyzing O-glycosyl compounds"/>
    <property type="evidence" value="ECO:0007669"/>
    <property type="project" value="UniProtKB-ARBA"/>
</dbReference>
<dbReference type="NCBIfam" id="NF045579">
    <property type="entry name" value="rhamnoside_JR"/>
    <property type="match status" value="1"/>
</dbReference>
<dbReference type="Gene3D" id="2.115.10.20">
    <property type="entry name" value="Glycosyl hydrolase domain, family 43"/>
    <property type="match status" value="3"/>
</dbReference>
<dbReference type="PANTHER" id="PTHR43817:SF1">
    <property type="entry name" value="HYDROLASE, FAMILY 43, PUTATIVE (AFU_ORTHOLOGUE AFUA_3G01660)-RELATED"/>
    <property type="match status" value="1"/>
</dbReference>
<sequence>MRFSANHLWQVNLLSRLLVFTLILIPAKGIAAAADVASLEDRFQHPPEEAKPWVIWYWFREAASKEGITADLEAMAEVGLGGAYLMPVYEAKEDPWWTPPVKTLSEEYWELVRHSVAEAERLGLKLGFHVGAGFSLAGGPWITPQLSMQRVVWTEQRIEGGRALSLQLPQPEAVEDYYRDIAVFAVREADVAGRRVEESEVRVTSSLDASDLSHLSSGENNEGFRMYEPGWILFEYEDPVTVRSVRIRPLGKSYQALRLRMEASDDGETFRLVKQFLAPRHGWQDGGFGATYSIPETTAKVFRFVYDPEGSEPGAEDLDWAKWKPSLKVKSIELSSAERVNQFEGKSAAVWRVADWTEKTEVTPEQSVRKEDVLNISGKMDADGTLRWDAPEGKWTIYRMGHTSTGATNYNGAAGKGLEADKLNPAAIALQFDSWFGETRRQVGAELFDEVVEILHSDSWEAESQNWTAGFETVFEERRGYDPLPYLPAMAGVVVESAARSEQFLYDLRKTIAERVNEAYFETLSKLAHEGGYQFTSESVSPTMVSDNLRHHGTVDLPMGEFWLRSPTHDKPMDMRDAVSGGRIYGKQIIQAEAFTQLRIAWDEAPWNIKALGDLHYALGVNKFVFHVFMQTPWVDREPGVSLGGVGLFYQRGQTWWKQSEDWVDYLARSQALLQAGKPVVDVAVFAGEELPSRAVQPGDLVNVLPGILGESAVKRERERLDNSGLPLREAPKGVKASANIPELSQWIDPLNGYDYDSLNLDVLLKHARVENGRLLLDGGASYGVLVIPGKRPLNPTGGTHMSTALCEKLLEFAKAGLPIVMEEAPVFSLSASDNQRGLFEAILRIMDQSGFHLGKWTESSFTSIGVDPDIQFYDTQGSSVGEVAWTHRTGEENGHAWDLYFVSNQMAELRDLRVSLRATGRAVEVWNAVDGSRVEARNVTEFAGRTDLDLRLHANQSLFLVLKDRFEGSEDFVAAVVDTVPHQRLDGPWEVDFPGRSESVIYKRYLESWTQHKDDAVKHFSGTAVYSRRFEYEPAVAQERVWLDLGAVADIATVHLNGERLGTVWTAPWQLEVSDHLLAGENEVRIEVTNTWGNALMADHARAEDAKQLWTNAPYRLEGDSLRPAGLLGPVLLRCEVPHRAADQPPLAFPEDLMREPAAISPAEMQAVYEEVKTPYKYGVVLKGGEGELLDCPNVFRHGDKWYMMFVGNTDGVGYETFLAESDDLLNWKRLDTILPFAESGWDKWQGDGGVSLMDHEWGGSLELQTYEGKYWMSYIGGSMQGYETDPLSAGLAWTEAPHRPEAWTRYSGNPILTPNHEYGRPFEAKTVYKSHIVWDKTEQLGWPFVMYYNGKEEGGGGVEAIGMAVSRDMKTWRRYGDKNVVYNIGKAPWAISGDPQIVKIGDLWVMFYFGAFWKPDAFDTFAVSRDMVNWTKWDGPHLIEPSEPFDKQFAHKPWVIKHDGVVYHFYCAVGEEGRVIALATSKDLKGRSELARESQEETSRHKVASHK</sequence>
<dbReference type="SUPFAM" id="SSF49785">
    <property type="entry name" value="Galactose-binding domain-like"/>
    <property type="match status" value="1"/>
</dbReference>
<feature type="region of interest" description="Disordered" evidence="3">
    <location>
        <begin position="1488"/>
        <end position="1509"/>
    </location>
</feature>